<dbReference type="EMBL" id="VUMX01000019">
    <property type="protein sequence ID" value="MST87437.1"/>
    <property type="molecule type" value="Genomic_DNA"/>
</dbReference>
<name>A0A6A8MF60_9LACO</name>
<proteinExistence type="predicted"/>
<evidence type="ECO:0000313" key="3">
    <source>
        <dbReference type="EMBL" id="MST87437.1"/>
    </source>
</evidence>
<comment type="caution">
    <text evidence="3">The sequence shown here is derived from an EMBL/GenBank/DDBJ whole genome shotgun (WGS) entry which is preliminary data.</text>
</comment>
<dbReference type="RefSeq" id="WP_154549044.1">
    <property type="nucleotide sequence ID" value="NZ_VUMX01000019.1"/>
</dbReference>
<dbReference type="NCBIfam" id="NF046071">
    <property type="entry name" value="B1-4RhmsylTfaseCps2T"/>
    <property type="match status" value="1"/>
</dbReference>
<evidence type="ECO:0000256" key="1">
    <source>
        <dbReference type="ARBA" id="ARBA00022679"/>
    </source>
</evidence>
<sequence>MTQQHVFIIGSKGLGSYGGYETFVKRLLDCHEGNGQIQYHVACKQNGDGAMAGNASGSFSYRGANCFKIPVPERLGPGQAIYYDLAALKYGIRHCRERGITEPIFYILACRVGPFLKRYAKQIRHLGGQLFINPDGHEWRRGKWPYLIRKYWQLSERLMVKQADHVVCDSIAIERYILKTYGKYEPRTSFIAYGSDLAGSQLADDDQRFTEWLKAKGLRPFSYHLIVGRFVPENNFETMIREFMASQSQKDLVIIATANDKFLAQLEARLNFSKDRRIKFVGTVYDQDLLKKIRENAYAYLHGHSVGGTNPSLLESLSSTKLNLLYKVPFNQEVARQAGLYWDKEKGSLRRLIEKAERLSRQAVQEFGQAARQRIEQAYSWPLIASEYEELWLTKGGEARAK</sequence>
<dbReference type="OrthoDB" id="9792269at2"/>
<dbReference type="GO" id="GO:0009103">
    <property type="term" value="P:lipopolysaccharide biosynthetic process"/>
    <property type="evidence" value="ECO:0007669"/>
    <property type="project" value="TreeGrafter"/>
</dbReference>
<dbReference type="Gene3D" id="3.40.50.2000">
    <property type="entry name" value="Glycogen Phosphorylase B"/>
    <property type="match status" value="2"/>
</dbReference>
<dbReference type="PANTHER" id="PTHR46401:SF2">
    <property type="entry name" value="GLYCOSYLTRANSFERASE WBBK-RELATED"/>
    <property type="match status" value="1"/>
</dbReference>
<evidence type="ECO:0000313" key="4">
    <source>
        <dbReference type="Proteomes" id="UP000438120"/>
    </source>
</evidence>
<feature type="domain" description="DUF1972" evidence="2">
    <location>
        <begin position="4"/>
        <end position="196"/>
    </location>
</feature>
<dbReference type="GO" id="GO:0016757">
    <property type="term" value="F:glycosyltransferase activity"/>
    <property type="evidence" value="ECO:0007669"/>
    <property type="project" value="TreeGrafter"/>
</dbReference>
<dbReference type="AlphaFoldDB" id="A0A6A8MF60"/>
<dbReference type="SUPFAM" id="SSF53756">
    <property type="entry name" value="UDP-Glycosyltransferase/glycogen phosphorylase"/>
    <property type="match status" value="1"/>
</dbReference>
<accession>A0A6A8MF60</accession>
<gene>
    <name evidence="3" type="ORF">FYJ62_07280</name>
</gene>
<evidence type="ECO:0000259" key="2">
    <source>
        <dbReference type="Pfam" id="PF09314"/>
    </source>
</evidence>
<dbReference type="PANTHER" id="PTHR46401">
    <property type="entry name" value="GLYCOSYLTRANSFERASE WBBK-RELATED"/>
    <property type="match status" value="1"/>
</dbReference>
<organism evidence="3 4">
    <name type="scientific">Lactobacillus porci</name>
    <dbReference type="NCBI Taxonomy" id="2012477"/>
    <lineage>
        <taxon>Bacteria</taxon>
        <taxon>Bacillati</taxon>
        <taxon>Bacillota</taxon>
        <taxon>Bacilli</taxon>
        <taxon>Lactobacillales</taxon>
        <taxon>Lactobacillaceae</taxon>
        <taxon>Lactobacillus</taxon>
    </lineage>
</organism>
<protein>
    <submittedName>
        <fullName evidence="3">Glycosyltransferase family 1 protein</fullName>
    </submittedName>
</protein>
<dbReference type="Pfam" id="PF09314">
    <property type="entry name" value="DUF1972"/>
    <property type="match status" value="1"/>
</dbReference>
<keyword evidence="1 3" id="KW-0808">Transferase</keyword>
<keyword evidence="4" id="KW-1185">Reference proteome</keyword>
<dbReference type="Proteomes" id="UP000438120">
    <property type="component" value="Unassembled WGS sequence"/>
</dbReference>
<reference evidence="3 4" key="1">
    <citation type="submission" date="2019-08" db="EMBL/GenBank/DDBJ databases">
        <title>In-depth cultivation of the pig gut microbiome towards novel bacterial diversity and tailored functional studies.</title>
        <authorList>
            <person name="Wylensek D."/>
            <person name="Hitch T.C.A."/>
            <person name="Clavel T."/>
        </authorList>
    </citation>
    <scope>NUCLEOTIDE SEQUENCE [LARGE SCALE GENOMIC DNA]</scope>
    <source>
        <strain evidence="3 4">Bifido-178-WT-2B</strain>
    </source>
</reference>
<dbReference type="InterPro" id="IPR015393">
    <property type="entry name" value="DUF1972"/>
</dbReference>